<sequence length="295" mass="34350">MKNGGEFHEEGKLQYPYRKATTPAEGVFCEIGNLVSHQQRNKQQRIITARMGKCYCRSDRGSKQQLRRGQWYNDACCKNSGIEQCFHIGAMACLKSSEETGLSGSKPAVALIKKNNQLAKVTGSFLSLLDRYRRLVRHLIYLTITRPEMAYVVHNLPQFITNPNKTTGMLHYELHFSYFLENQEITHYFSSSTEAEYRFMAVAHYEVKWPRQLLRDLHIPLSLLHWSESTSEVVTNFPERREGREEKKEEKLRCRKLSDCCSSIGSRHREVVREGLKSFEEMEGNERRGRVSYKI</sequence>
<proteinExistence type="predicted"/>
<evidence type="ECO:0000313" key="1">
    <source>
        <dbReference type="EMBL" id="KAI5676030.1"/>
    </source>
</evidence>
<reference evidence="2" key="1">
    <citation type="journal article" date="2023" name="Nat. Plants">
        <title>Single-cell RNA sequencing provides a high-resolution roadmap for understanding the multicellular compartmentation of specialized metabolism.</title>
        <authorList>
            <person name="Sun S."/>
            <person name="Shen X."/>
            <person name="Li Y."/>
            <person name="Li Y."/>
            <person name="Wang S."/>
            <person name="Li R."/>
            <person name="Zhang H."/>
            <person name="Shen G."/>
            <person name="Guo B."/>
            <person name="Wei J."/>
            <person name="Xu J."/>
            <person name="St-Pierre B."/>
            <person name="Chen S."/>
            <person name="Sun C."/>
        </authorList>
    </citation>
    <scope>NUCLEOTIDE SEQUENCE [LARGE SCALE GENOMIC DNA]</scope>
</reference>
<comment type="caution">
    <text evidence="1">The sequence shown here is derived from an EMBL/GenBank/DDBJ whole genome shotgun (WGS) entry which is preliminary data.</text>
</comment>
<gene>
    <name evidence="1" type="ORF">M9H77_06980</name>
</gene>
<dbReference type="Proteomes" id="UP001060085">
    <property type="component" value="Linkage Group LG02"/>
</dbReference>
<accession>A0ACC0BTN8</accession>
<protein>
    <submittedName>
        <fullName evidence="1">Uncharacterized protein</fullName>
    </submittedName>
</protein>
<keyword evidence="2" id="KW-1185">Reference proteome</keyword>
<dbReference type="EMBL" id="CM044702">
    <property type="protein sequence ID" value="KAI5676030.1"/>
    <property type="molecule type" value="Genomic_DNA"/>
</dbReference>
<name>A0ACC0BTN8_CATRO</name>
<organism evidence="1 2">
    <name type="scientific">Catharanthus roseus</name>
    <name type="common">Madagascar periwinkle</name>
    <name type="synonym">Vinca rosea</name>
    <dbReference type="NCBI Taxonomy" id="4058"/>
    <lineage>
        <taxon>Eukaryota</taxon>
        <taxon>Viridiplantae</taxon>
        <taxon>Streptophyta</taxon>
        <taxon>Embryophyta</taxon>
        <taxon>Tracheophyta</taxon>
        <taxon>Spermatophyta</taxon>
        <taxon>Magnoliopsida</taxon>
        <taxon>eudicotyledons</taxon>
        <taxon>Gunneridae</taxon>
        <taxon>Pentapetalae</taxon>
        <taxon>asterids</taxon>
        <taxon>lamiids</taxon>
        <taxon>Gentianales</taxon>
        <taxon>Apocynaceae</taxon>
        <taxon>Rauvolfioideae</taxon>
        <taxon>Vinceae</taxon>
        <taxon>Catharanthinae</taxon>
        <taxon>Catharanthus</taxon>
    </lineage>
</organism>
<evidence type="ECO:0000313" key="2">
    <source>
        <dbReference type="Proteomes" id="UP001060085"/>
    </source>
</evidence>